<dbReference type="EMBL" id="ASPP01003906">
    <property type="protein sequence ID" value="ETO32816.1"/>
    <property type="molecule type" value="Genomic_DNA"/>
</dbReference>
<dbReference type="GO" id="GO:0005794">
    <property type="term" value="C:Golgi apparatus"/>
    <property type="evidence" value="ECO:0007669"/>
    <property type="project" value="TreeGrafter"/>
</dbReference>
<sequence>MINEGSYFAHFIPQWNGWNTNKGYLSSNDYRGVLMNSVFTISPSGHNPETFRIWEAMGHGSIPIMVMDDWLSHPCADAFYPIFAFDFRHNNMSDAFYHALRTFNSSQWMLVDAPHAGTAQASTREWNDTYVAMRQLLRKYQEIIVRKKQDNAISFNSTTTTILLDRLVDDMDTLLQQQHGQQLAPFYPVVVLRRWKHLKPFLLFAKSVNWDKFQFQMMIWWHRFVQFKFDEILQRLFKSAPFCKPRQ</sequence>
<dbReference type="GO" id="GO:0120053">
    <property type="term" value="F:ribitol beta-1,4-xylosyltransferase activity"/>
    <property type="evidence" value="ECO:0007669"/>
    <property type="project" value="InterPro"/>
</dbReference>
<evidence type="ECO:0000259" key="1">
    <source>
        <dbReference type="Pfam" id="PF24785"/>
    </source>
</evidence>
<dbReference type="AlphaFoldDB" id="X6P3P1"/>
<proteinExistence type="predicted"/>
<gene>
    <name evidence="2" type="ORF">RFI_04302</name>
</gene>
<reference evidence="2 3" key="1">
    <citation type="journal article" date="2013" name="Curr. Biol.">
        <title>The Genome of the Foraminiferan Reticulomyxa filosa.</title>
        <authorList>
            <person name="Glockner G."/>
            <person name="Hulsmann N."/>
            <person name="Schleicher M."/>
            <person name="Noegel A.A."/>
            <person name="Eichinger L."/>
            <person name="Gallinger C."/>
            <person name="Pawlowski J."/>
            <person name="Sierra R."/>
            <person name="Euteneuer U."/>
            <person name="Pillet L."/>
            <person name="Moustafa A."/>
            <person name="Platzer M."/>
            <person name="Groth M."/>
            <person name="Szafranski K."/>
            <person name="Schliwa M."/>
        </authorList>
    </citation>
    <scope>NUCLEOTIDE SEQUENCE [LARGE SCALE GENOMIC DNA]</scope>
</reference>
<organism evidence="2 3">
    <name type="scientific">Reticulomyxa filosa</name>
    <dbReference type="NCBI Taxonomy" id="46433"/>
    <lineage>
        <taxon>Eukaryota</taxon>
        <taxon>Sar</taxon>
        <taxon>Rhizaria</taxon>
        <taxon>Retaria</taxon>
        <taxon>Foraminifera</taxon>
        <taxon>Monothalamids</taxon>
        <taxon>Reticulomyxidae</taxon>
        <taxon>Reticulomyxa</taxon>
    </lineage>
</organism>
<dbReference type="Proteomes" id="UP000023152">
    <property type="component" value="Unassembled WGS sequence"/>
</dbReference>
<protein>
    <recommendedName>
        <fullName evidence="1">RXYLT1 C-terminal domain-containing protein</fullName>
    </recommendedName>
</protein>
<dbReference type="InterPro" id="IPR057538">
    <property type="entry name" value="RXYLT1_C"/>
</dbReference>
<dbReference type="InterPro" id="IPR055286">
    <property type="entry name" value="RXYLT1-like"/>
</dbReference>
<feature type="domain" description="RXYLT1 C-terminal" evidence="1">
    <location>
        <begin position="15"/>
        <end position="76"/>
    </location>
</feature>
<keyword evidence="3" id="KW-1185">Reference proteome</keyword>
<accession>X6P3P1</accession>
<dbReference type="Pfam" id="PF24785">
    <property type="entry name" value="RXYLT1_C"/>
    <property type="match status" value="1"/>
</dbReference>
<dbReference type="OrthoDB" id="8560686at2759"/>
<dbReference type="GO" id="GO:0035269">
    <property type="term" value="P:protein O-linked glycosylation via mannose"/>
    <property type="evidence" value="ECO:0007669"/>
    <property type="project" value="InterPro"/>
</dbReference>
<dbReference type="PANTHER" id="PTHR15576:SF1">
    <property type="entry name" value="RIBITOL-5-PHOSPHATE XYLOSYLTRANSFERASE 1"/>
    <property type="match status" value="1"/>
</dbReference>
<evidence type="ECO:0000313" key="3">
    <source>
        <dbReference type="Proteomes" id="UP000023152"/>
    </source>
</evidence>
<dbReference type="PANTHER" id="PTHR15576">
    <property type="entry name" value="RIBITOL-5-PHOSPHATE XYLOSYLTRANSFERASE 1"/>
    <property type="match status" value="1"/>
</dbReference>
<comment type="caution">
    <text evidence="2">The sequence shown here is derived from an EMBL/GenBank/DDBJ whole genome shotgun (WGS) entry which is preliminary data.</text>
</comment>
<name>X6P3P1_RETFI</name>
<evidence type="ECO:0000313" key="2">
    <source>
        <dbReference type="EMBL" id="ETO32816.1"/>
    </source>
</evidence>